<feature type="region of interest" description="Disordered" evidence="14">
    <location>
        <begin position="35"/>
        <end position="57"/>
    </location>
</feature>
<dbReference type="Gene3D" id="2.170.130.10">
    <property type="entry name" value="TonB-dependent receptor, plug domain"/>
    <property type="match status" value="1"/>
</dbReference>
<feature type="chain" id="PRO_5016778127" evidence="15">
    <location>
        <begin position="33"/>
        <end position="808"/>
    </location>
</feature>
<evidence type="ECO:0000259" key="16">
    <source>
        <dbReference type="Pfam" id="PF00593"/>
    </source>
</evidence>
<evidence type="ECO:0000256" key="13">
    <source>
        <dbReference type="RuleBase" id="RU003357"/>
    </source>
</evidence>
<dbReference type="AlphaFoldDB" id="A0A370G279"/>
<name>A0A370G279_GLULI</name>
<comment type="subcellular location">
    <subcellularLocation>
        <location evidence="1 12">Cell outer membrane</location>
        <topology evidence="1 12">Multi-pass membrane protein</topology>
    </subcellularLocation>
</comment>
<evidence type="ECO:0000256" key="10">
    <source>
        <dbReference type="ARBA" id="ARBA00023136"/>
    </source>
</evidence>
<evidence type="ECO:0000313" key="18">
    <source>
        <dbReference type="EMBL" id="RDI36714.1"/>
    </source>
</evidence>
<dbReference type="GO" id="GO:0009279">
    <property type="term" value="C:cell outer membrane"/>
    <property type="evidence" value="ECO:0007669"/>
    <property type="project" value="UniProtKB-SubCell"/>
</dbReference>
<sequence>MTSLHSQASRLTRFLMLSASGIALMASAQARAQTQMAPHAAQPALPHKAARPSVVSAAKSSATPAGRVAKAAVVPETLNVVANGRGSTRQLQAATRTMIANYVPGTSPLKILGQLPGVVFTSADPMGAYEWSARIYSRGFSENQLGFTLDGIPLGEQGYNTYNGLSSTRAVLTENLHDASISQGAGSVDVASTSGLGAAISFHTLDPSDKAGGLVEQTFGSNSAFRTFARVDSGILNATGTKFSASFADSTIDKWKGYGANKYQQVNFKLVQPIGTRSSLTAYFNWANRQEVDNQDLSLNYIHTLGTRVDNYYPNYKAAYLAAQGTYTHGENLTNDPMDVSYYESSGMRKDYFGYLTFKSDITSRLSVQASVYGDYDPGLSTFTSPYRSSPNGAPLQLQGYSLDVQRVGFLTSAKYHIAHNHLSAGIWYENNQFRNDLHLYQDPLLGQGLPPDPTTWLNPRDSFDHAYGYVFNTNTFQTYFQDTYDITSNLHVNAGFKSMLVTTHDGITGNDPSYTGYDTLPSGTKTAYSPFLPQVSANWRFTHNDELFFDFARNMRAFNQFGLSGGASASAWSVGDPAVFQQSMKLKPEESNVYEIGYRHDDRYLSALLTGYRVNFQNRQQVVSSGPIIQLVGALNNVGGVTTDGVEASLTLHPFVNNRFLQGVSWYNSVSWNRSTFDNNFTDSNGLERIKGKQVPNYPSFMWKSSLVYRYGNASANLDATYMSRRYLSYMNDAWAPSNFIMNLGARYRFGGYGILQHITLEFNVYNLLNKSYIATVGEQGNPISGDYQSMLIGAPRQFFGTVRAEF</sequence>
<evidence type="ECO:0000256" key="7">
    <source>
        <dbReference type="ARBA" id="ARBA00023004"/>
    </source>
</evidence>
<dbReference type="Proteomes" id="UP000254958">
    <property type="component" value="Unassembled WGS sequence"/>
</dbReference>
<keyword evidence="3 12" id="KW-1134">Transmembrane beta strand</keyword>
<keyword evidence="4" id="KW-0410">Iron transport</keyword>
<dbReference type="Pfam" id="PF07715">
    <property type="entry name" value="Plug"/>
    <property type="match status" value="1"/>
</dbReference>
<dbReference type="InterPro" id="IPR037066">
    <property type="entry name" value="Plug_dom_sf"/>
</dbReference>
<keyword evidence="6 15" id="KW-0732">Signal</keyword>
<feature type="signal peptide" evidence="15">
    <location>
        <begin position="1"/>
        <end position="32"/>
    </location>
</feature>
<evidence type="ECO:0000256" key="4">
    <source>
        <dbReference type="ARBA" id="ARBA00022496"/>
    </source>
</evidence>
<dbReference type="PANTHER" id="PTHR32552:SF89">
    <property type="entry name" value="CATECHOLATE SIDEROPHORE RECEPTOR FIU"/>
    <property type="match status" value="1"/>
</dbReference>
<organism evidence="18 19">
    <name type="scientific">Gluconacetobacter liquefaciens</name>
    <name type="common">Acetobacter liquefaciens</name>
    <dbReference type="NCBI Taxonomy" id="89584"/>
    <lineage>
        <taxon>Bacteria</taxon>
        <taxon>Pseudomonadati</taxon>
        <taxon>Pseudomonadota</taxon>
        <taxon>Alphaproteobacteria</taxon>
        <taxon>Acetobacterales</taxon>
        <taxon>Acetobacteraceae</taxon>
        <taxon>Gluconacetobacter</taxon>
    </lineage>
</organism>
<proteinExistence type="inferred from homology"/>
<evidence type="ECO:0000256" key="3">
    <source>
        <dbReference type="ARBA" id="ARBA00022452"/>
    </source>
</evidence>
<evidence type="ECO:0000256" key="8">
    <source>
        <dbReference type="ARBA" id="ARBA00023065"/>
    </source>
</evidence>
<evidence type="ECO:0000256" key="5">
    <source>
        <dbReference type="ARBA" id="ARBA00022692"/>
    </source>
</evidence>
<comment type="similarity">
    <text evidence="12 13">Belongs to the TonB-dependent receptor family.</text>
</comment>
<keyword evidence="11 12" id="KW-0998">Cell outer membrane</keyword>
<dbReference type="InterPro" id="IPR000531">
    <property type="entry name" value="Beta-barrel_TonB"/>
</dbReference>
<evidence type="ECO:0000256" key="15">
    <source>
        <dbReference type="SAM" id="SignalP"/>
    </source>
</evidence>
<dbReference type="GO" id="GO:0015344">
    <property type="term" value="F:siderophore uptake transmembrane transporter activity"/>
    <property type="evidence" value="ECO:0007669"/>
    <property type="project" value="TreeGrafter"/>
</dbReference>
<feature type="domain" description="TonB-dependent receptor-like beta-barrel" evidence="16">
    <location>
        <begin position="290"/>
        <end position="769"/>
    </location>
</feature>
<evidence type="ECO:0000259" key="17">
    <source>
        <dbReference type="Pfam" id="PF07715"/>
    </source>
</evidence>
<keyword evidence="5 12" id="KW-0812">Transmembrane</keyword>
<evidence type="ECO:0000256" key="9">
    <source>
        <dbReference type="ARBA" id="ARBA00023077"/>
    </source>
</evidence>
<evidence type="ECO:0000256" key="1">
    <source>
        <dbReference type="ARBA" id="ARBA00004571"/>
    </source>
</evidence>
<accession>A0A370G279</accession>
<evidence type="ECO:0000313" key="19">
    <source>
        <dbReference type="Proteomes" id="UP000254958"/>
    </source>
</evidence>
<dbReference type="InterPro" id="IPR036942">
    <property type="entry name" value="Beta-barrel_TonB_sf"/>
</dbReference>
<keyword evidence="7" id="KW-0408">Iron</keyword>
<feature type="domain" description="TonB-dependent receptor plug" evidence="17">
    <location>
        <begin position="88"/>
        <end position="193"/>
    </location>
</feature>
<evidence type="ECO:0000256" key="2">
    <source>
        <dbReference type="ARBA" id="ARBA00022448"/>
    </source>
</evidence>
<dbReference type="SUPFAM" id="SSF56935">
    <property type="entry name" value="Porins"/>
    <property type="match status" value="1"/>
</dbReference>
<evidence type="ECO:0000256" key="11">
    <source>
        <dbReference type="ARBA" id="ARBA00023237"/>
    </source>
</evidence>
<dbReference type="InterPro" id="IPR012910">
    <property type="entry name" value="Plug_dom"/>
</dbReference>
<keyword evidence="8" id="KW-0406">Ion transport</keyword>
<keyword evidence="10 12" id="KW-0472">Membrane</keyword>
<reference evidence="18 19" key="1">
    <citation type="submission" date="2018-07" db="EMBL/GenBank/DDBJ databases">
        <title>Genomic Encyclopedia of Type Strains, Phase IV (KMG-IV): sequencing the most valuable type-strain genomes for metagenomic binning, comparative biology and taxonomic classification.</title>
        <authorList>
            <person name="Goeker M."/>
        </authorList>
    </citation>
    <scope>NUCLEOTIDE SEQUENCE [LARGE SCALE GENOMIC DNA]</scope>
    <source>
        <strain evidence="18 19">DSM 5603</strain>
    </source>
</reference>
<gene>
    <name evidence="18" type="ORF">C7453_1085</name>
</gene>
<dbReference type="Gene3D" id="2.40.170.20">
    <property type="entry name" value="TonB-dependent receptor, beta-barrel domain"/>
    <property type="match status" value="1"/>
</dbReference>
<keyword evidence="2 12" id="KW-0813">Transport</keyword>
<evidence type="ECO:0000256" key="6">
    <source>
        <dbReference type="ARBA" id="ARBA00022729"/>
    </source>
</evidence>
<dbReference type="PROSITE" id="PS52016">
    <property type="entry name" value="TONB_DEPENDENT_REC_3"/>
    <property type="match status" value="1"/>
</dbReference>
<keyword evidence="19" id="KW-1185">Reference proteome</keyword>
<dbReference type="Pfam" id="PF00593">
    <property type="entry name" value="TonB_dep_Rec_b-barrel"/>
    <property type="match status" value="1"/>
</dbReference>
<dbReference type="EMBL" id="QQAW01000008">
    <property type="protein sequence ID" value="RDI36714.1"/>
    <property type="molecule type" value="Genomic_DNA"/>
</dbReference>
<protein>
    <submittedName>
        <fullName evidence="18">Iron complex outermembrane receptor protein</fullName>
    </submittedName>
</protein>
<evidence type="ECO:0000256" key="14">
    <source>
        <dbReference type="SAM" id="MobiDB-lite"/>
    </source>
</evidence>
<keyword evidence="18" id="KW-0675">Receptor</keyword>
<dbReference type="PANTHER" id="PTHR32552">
    <property type="entry name" value="FERRICHROME IRON RECEPTOR-RELATED"/>
    <property type="match status" value="1"/>
</dbReference>
<comment type="caution">
    <text evidence="18">The sequence shown here is derived from an EMBL/GenBank/DDBJ whole genome shotgun (WGS) entry which is preliminary data.</text>
</comment>
<keyword evidence="9 13" id="KW-0798">TonB box</keyword>
<evidence type="ECO:0000256" key="12">
    <source>
        <dbReference type="PROSITE-ProRule" id="PRU01360"/>
    </source>
</evidence>
<dbReference type="InterPro" id="IPR039426">
    <property type="entry name" value="TonB-dep_rcpt-like"/>
</dbReference>